<feature type="domain" description="Ig-like" evidence="2">
    <location>
        <begin position="256"/>
        <end position="346"/>
    </location>
</feature>
<dbReference type="Ensembl" id="ENSNMLT00000005737.1">
    <property type="protein sequence ID" value="ENSNMLP00000005025.1"/>
    <property type="gene ID" value="ENSNMLG00000003634.1"/>
</dbReference>
<feature type="compositionally biased region" description="Polar residues" evidence="1">
    <location>
        <begin position="238"/>
        <end position="248"/>
    </location>
</feature>
<sequence length="588" mass="65248">MQENIEQQPSLSQLLRESYLEARAQQRHSEMSRSDASSSRLQIYGSLKGKAEASVGHSDSHFPDLSAFLSQEELDKSVNLARQAIGHEPRDVKTHSEIKTSNTTYAPDKKIHKSTRSPPYGPETQSKKEFLNKAADFIEELSSLFKANSTKRVRPRVCKAHRSRSHNKSQADGMVHPVGSDDRECTVLSPEIDTDRPGPLDIDESNIQPDCRIGDFENCEISEEKHYDTVPLEETEAENTALQESSFPADTGCEPPRFVQKLKSREVPEGSKVQLDCIVQGQPDPEVRWFCEGKELENSPDIQIITNGEHHSLIITEAFEEDTGRYSCFASNFYGTDSTSAEIYVEVQPSNSVVSSVFSVPSPALVQPPQTEVGRHLVALRRIIMQTQSNTVYSLQDLVASEGQLVVLECRVKGTPSPRVLWYKEGTLIADSPEFRILQKSKPSMIISKEICTLVIAEVFTDDSGTFRCTASNNYGSVSSTAELKVKGNKPIYTDPTTPSTNNKLPSNHQNGASVVVPLPDPPPNSCLKTGTLKKHRQQRGRSRKGLRVHFKLPEDEEHSEPASQSESEENTSAANKEPPPLLAKPKL</sequence>
<feature type="compositionally biased region" description="Basic residues" evidence="1">
    <location>
        <begin position="532"/>
        <end position="551"/>
    </location>
</feature>
<protein>
    <recommendedName>
        <fullName evidence="2">Ig-like domain-containing protein</fullName>
    </recommendedName>
</protein>
<organism evidence="3 4">
    <name type="scientific">Neogobius melanostomus</name>
    <name type="common">round goby</name>
    <dbReference type="NCBI Taxonomy" id="47308"/>
    <lineage>
        <taxon>Eukaryota</taxon>
        <taxon>Metazoa</taxon>
        <taxon>Chordata</taxon>
        <taxon>Craniata</taxon>
        <taxon>Vertebrata</taxon>
        <taxon>Euteleostomi</taxon>
        <taxon>Actinopterygii</taxon>
        <taxon>Neopterygii</taxon>
        <taxon>Teleostei</taxon>
        <taxon>Neoteleostei</taxon>
        <taxon>Acanthomorphata</taxon>
        <taxon>Gobiaria</taxon>
        <taxon>Gobiiformes</taxon>
        <taxon>Gobioidei</taxon>
        <taxon>Gobiidae</taxon>
        <taxon>Benthophilinae</taxon>
        <taxon>Neogobiini</taxon>
        <taxon>Neogobius</taxon>
    </lineage>
</organism>
<name>A0A8C6SGG8_9GOBI</name>
<dbReference type="PANTHER" id="PTHR47633">
    <property type="entry name" value="IMMUNOGLOBULIN"/>
    <property type="match status" value="1"/>
</dbReference>
<feature type="compositionally biased region" description="Polar residues" evidence="1">
    <location>
        <begin position="495"/>
        <end position="513"/>
    </location>
</feature>
<evidence type="ECO:0000313" key="4">
    <source>
        <dbReference type="Proteomes" id="UP000694523"/>
    </source>
</evidence>
<dbReference type="Gene3D" id="2.60.40.10">
    <property type="entry name" value="Immunoglobulins"/>
    <property type="match status" value="2"/>
</dbReference>
<dbReference type="Proteomes" id="UP000694523">
    <property type="component" value="Unplaced"/>
</dbReference>
<feature type="compositionally biased region" description="Basic and acidic residues" evidence="1">
    <location>
        <begin position="89"/>
        <end position="98"/>
    </location>
</feature>
<dbReference type="GO" id="GO:0004672">
    <property type="term" value="F:protein kinase activity"/>
    <property type="evidence" value="ECO:0007669"/>
    <property type="project" value="TreeGrafter"/>
</dbReference>
<evidence type="ECO:0000313" key="3">
    <source>
        <dbReference type="Ensembl" id="ENSNMLP00000005025.1"/>
    </source>
</evidence>
<dbReference type="SUPFAM" id="SSF48726">
    <property type="entry name" value="Immunoglobulin"/>
    <property type="match status" value="2"/>
</dbReference>
<accession>A0A8C6SGG8</accession>
<dbReference type="FunFam" id="2.60.40.10:FF:000256">
    <property type="entry name" value="myopalladin isoform X1"/>
    <property type="match status" value="1"/>
</dbReference>
<proteinExistence type="predicted"/>
<dbReference type="InterPro" id="IPR003598">
    <property type="entry name" value="Ig_sub2"/>
</dbReference>
<dbReference type="InterPro" id="IPR013783">
    <property type="entry name" value="Ig-like_fold"/>
</dbReference>
<dbReference type="PANTHER" id="PTHR47633:SF4">
    <property type="entry name" value="MYOPALLADIN ISOFORM X1"/>
    <property type="match status" value="1"/>
</dbReference>
<dbReference type="AlphaFoldDB" id="A0A8C6SGG8"/>
<evidence type="ECO:0000256" key="1">
    <source>
        <dbReference type="SAM" id="MobiDB-lite"/>
    </source>
</evidence>
<feature type="region of interest" description="Disordered" evidence="1">
    <location>
        <begin position="489"/>
        <end position="588"/>
    </location>
</feature>
<feature type="region of interest" description="Disordered" evidence="1">
    <location>
        <begin position="89"/>
        <end position="125"/>
    </location>
</feature>
<feature type="region of interest" description="Disordered" evidence="1">
    <location>
        <begin position="229"/>
        <end position="250"/>
    </location>
</feature>
<feature type="domain" description="Ig-like" evidence="2">
    <location>
        <begin position="363"/>
        <end position="485"/>
    </location>
</feature>
<dbReference type="SMART" id="SM00409">
    <property type="entry name" value="IG"/>
    <property type="match status" value="2"/>
</dbReference>
<reference evidence="3" key="2">
    <citation type="submission" date="2025-09" db="UniProtKB">
        <authorList>
            <consortium name="Ensembl"/>
        </authorList>
    </citation>
    <scope>IDENTIFICATION</scope>
</reference>
<reference evidence="3" key="1">
    <citation type="submission" date="2025-08" db="UniProtKB">
        <authorList>
            <consortium name="Ensembl"/>
        </authorList>
    </citation>
    <scope>IDENTIFICATION</scope>
</reference>
<feature type="compositionally biased region" description="Pro residues" evidence="1">
    <location>
        <begin position="578"/>
        <end position="588"/>
    </location>
</feature>
<evidence type="ECO:0000259" key="2">
    <source>
        <dbReference type="PROSITE" id="PS50835"/>
    </source>
</evidence>
<dbReference type="InterPro" id="IPR036179">
    <property type="entry name" value="Ig-like_dom_sf"/>
</dbReference>
<dbReference type="InterPro" id="IPR003599">
    <property type="entry name" value="Ig_sub"/>
</dbReference>
<keyword evidence="4" id="KW-1185">Reference proteome</keyword>
<dbReference type="InterPro" id="IPR007110">
    <property type="entry name" value="Ig-like_dom"/>
</dbReference>
<dbReference type="FunFam" id="2.60.40.10:FF:002203">
    <property type="entry name" value="Titin, tandem duplicate 1"/>
    <property type="match status" value="1"/>
</dbReference>
<dbReference type="Pfam" id="PF07679">
    <property type="entry name" value="I-set"/>
    <property type="match status" value="2"/>
</dbReference>
<dbReference type="SMART" id="SM00408">
    <property type="entry name" value="IGc2"/>
    <property type="match status" value="2"/>
</dbReference>
<feature type="compositionally biased region" description="Basic residues" evidence="1">
    <location>
        <begin position="155"/>
        <end position="167"/>
    </location>
</feature>
<dbReference type="GO" id="GO:0030018">
    <property type="term" value="C:Z disc"/>
    <property type="evidence" value="ECO:0007669"/>
    <property type="project" value="TreeGrafter"/>
</dbReference>
<dbReference type="InterPro" id="IPR013098">
    <property type="entry name" value="Ig_I-set"/>
</dbReference>
<dbReference type="PROSITE" id="PS50835">
    <property type="entry name" value="IG_LIKE"/>
    <property type="match status" value="2"/>
</dbReference>
<feature type="region of interest" description="Disordered" evidence="1">
    <location>
        <begin position="155"/>
        <end position="181"/>
    </location>
</feature>